<dbReference type="AlphaFoldDB" id="A0A0P1H1M7"/>
<keyword evidence="1 3" id="KW-0378">Hydrolase</keyword>
<dbReference type="SUPFAM" id="SSF53474">
    <property type="entry name" value="alpha/beta-Hydrolases"/>
    <property type="match status" value="1"/>
</dbReference>
<dbReference type="GO" id="GO:0018775">
    <property type="term" value="F:2-hydroxymuconate-semialdehyde hydrolase activity"/>
    <property type="evidence" value="ECO:0007669"/>
    <property type="project" value="UniProtKB-EC"/>
</dbReference>
<reference evidence="3 4" key="1">
    <citation type="submission" date="2015-09" db="EMBL/GenBank/DDBJ databases">
        <authorList>
            <consortium name="Swine Surveillance"/>
        </authorList>
    </citation>
    <scope>NUCLEOTIDE SEQUENCE [LARGE SCALE GENOMIC DNA]</scope>
    <source>
        <strain evidence="3 4">CECT 8383</strain>
    </source>
</reference>
<dbReference type="InterPro" id="IPR050266">
    <property type="entry name" value="AB_hydrolase_sf"/>
</dbReference>
<dbReference type="PRINTS" id="PR00412">
    <property type="entry name" value="EPOXHYDRLASE"/>
</dbReference>
<feature type="domain" description="AB hydrolase-1" evidence="2">
    <location>
        <begin position="60"/>
        <end position="296"/>
    </location>
</feature>
<dbReference type="GO" id="GO:0016020">
    <property type="term" value="C:membrane"/>
    <property type="evidence" value="ECO:0007669"/>
    <property type="project" value="TreeGrafter"/>
</dbReference>
<dbReference type="EC" id="3.7.1.9" evidence="3"/>
<evidence type="ECO:0000313" key="4">
    <source>
        <dbReference type="Proteomes" id="UP000051681"/>
    </source>
</evidence>
<dbReference type="Gene3D" id="3.40.50.1820">
    <property type="entry name" value="alpha/beta hydrolase"/>
    <property type="match status" value="1"/>
</dbReference>
<proteinExistence type="predicted"/>
<dbReference type="InterPro" id="IPR000639">
    <property type="entry name" value="Epox_hydrolase-like"/>
</dbReference>
<dbReference type="Pfam" id="PF00561">
    <property type="entry name" value="Abhydrolase_1"/>
    <property type="match status" value="1"/>
</dbReference>
<sequence>MTDALTYLLTLIAGLTGWVHIRATTQEKEAVQNHPPEGQIIEVDGRKVHVVIKGESGPDLVLIHGLSGNTRDFTMSLADRLSSSYRVLVMDRPGMGYSDVLPSDNSIVEQARVLKKAAGALGAHLPIVVGHSYGGAVALAWAVRFPNRLAALVTLSSPALPFDSAMPLYYWLNANPVLTQFSAPLMTAFVPDSVIERELGEIFAPQRPPLGYASHIGARLSLRRGALRVNAMHRSNLARELAALEVLYSSITVPTEIVHGEEDDIVPMEIHALPLSHKVSSASLTLIPRVGHMPHHVAREDVMSAIHRAAKRAGLRSA</sequence>
<dbReference type="STRING" id="340021.TM5383_00309"/>
<keyword evidence="4" id="KW-1185">Reference proteome</keyword>
<dbReference type="Proteomes" id="UP000051681">
    <property type="component" value="Unassembled WGS sequence"/>
</dbReference>
<dbReference type="PRINTS" id="PR00111">
    <property type="entry name" value="ABHYDROLASE"/>
</dbReference>
<organism evidence="3 4">
    <name type="scientific">Thalassovita mediterranea</name>
    <dbReference type="NCBI Taxonomy" id="340021"/>
    <lineage>
        <taxon>Bacteria</taxon>
        <taxon>Pseudomonadati</taxon>
        <taxon>Pseudomonadota</taxon>
        <taxon>Alphaproteobacteria</taxon>
        <taxon>Rhodobacterales</taxon>
        <taxon>Roseobacteraceae</taxon>
        <taxon>Thalassovita</taxon>
    </lineage>
</organism>
<gene>
    <name evidence="3" type="primary">xylF</name>
    <name evidence="3" type="ORF">TM5383_00309</name>
</gene>
<accession>A0A0P1H1M7</accession>
<dbReference type="EMBL" id="CYSF01000002">
    <property type="protein sequence ID" value="CUH83126.1"/>
    <property type="molecule type" value="Genomic_DNA"/>
</dbReference>
<dbReference type="PANTHER" id="PTHR43798:SF31">
    <property type="entry name" value="AB HYDROLASE SUPERFAMILY PROTEIN YCLE"/>
    <property type="match status" value="1"/>
</dbReference>
<protein>
    <submittedName>
        <fullName evidence="3">2-hydroxymuconate semialdehyde hydrolase</fullName>
        <ecNumber evidence="3">3.7.1.9</ecNumber>
    </submittedName>
</protein>
<name>A0A0P1H1M7_9RHOB</name>
<dbReference type="InterPro" id="IPR029058">
    <property type="entry name" value="AB_hydrolase_fold"/>
</dbReference>
<dbReference type="OrthoDB" id="9815441at2"/>
<evidence type="ECO:0000256" key="1">
    <source>
        <dbReference type="ARBA" id="ARBA00022801"/>
    </source>
</evidence>
<dbReference type="PANTHER" id="PTHR43798">
    <property type="entry name" value="MONOACYLGLYCEROL LIPASE"/>
    <property type="match status" value="1"/>
</dbReference>
<evidence type="ECO:0000259" key="2">
    <source>
        <dbReference type="Pfam" id="PF00561"/>
    </source>
</evidence>
<dbReference type="RefSeq" id="WP_058317293.1">
    <property type="nucleotide sequence ID" value="NZ_CYSF01000002.1"/>
</dbReference>
<evidence type="ECO:0000313" key="3">
    <source>
        <dbReference type="EMBL" id="CUH83126.1"/>
    </source>
</evidence>
<dbReference type="InterPro" id="IPR000073">
    <property type="entry name" value="AB_hydrolase_1"/>
</dbReference>